<keyword evidence="2" id="KW-1185">Reference proteome</keyword>
<dbReference type="STRING" id="1111454.HMPREF1250_0103"/>
<organism evidence="1 2">
    <name type="scientific">Megasphaera vaginalis</name>
    <name type="common">ex Srinivasan et al. 2021</name>
    <dbReference type="NCBI Taxonomy" id="1111454"/>
    <lineage>
        <taxon>Bacteria</taxon>
        <taxon>Bacillati</taxon>
        <taxon>Bacillota</taxon>
        <taxon>Negativicutes</taxon>
        <taxon>Veillonellales</taxon>
        <taxon>Veillonellaceae</taxon>
        <taxon>Megasphaera</taxon>
    </lineage>
</organism>
<protein>
    <recommendedName>
        <fullName evidence="3">5'-deoxynucleotidase</fullName>
    </recommendedName>
</protein>
<dbReference type="Gene3D" id="1.10.3210.10">
    <property type="entry name" value="Hypothetical protein af1432"/>
    <property type="match status" value="1"/>
</dbReference>
<name>U7UEP6_9FIRM</name>
<dbReference type="AlphaFoldDB" id="U7UEP6"/>
<dbReference type="OrthoDB" id="9812744at2"/>
<accession>U7UEP6</accession>
<evidence type="ECO:0000313" key="2">
    <source>
        <dbReference type="Proteomes" id="UP000017090"/>
    </source>
</evidence>
<dbReference type="PATRIC" id="fig|1111454.3.peg.2064"/>
<dbReference type="Pfam" id="PF12917">
    <property type="entry name" value="YfbR-like"/>
    <property type="match status" value="1"/>
</dbReference>
<dbReference type="Proteomes" id="UP000017090">
    <property type="component" value="Unassembled WGS sequence"/>
</dbReference>
<dbReference type="NCBIfam" id="NF003009">
    <property type="entry name" value="PRK03826.1"/>
    <property type="match status" value="1"/>
</dbReference>
<gene>
    <name evidence="1" type="ORF">HMPREF1250_0103</name>
</gene>
<evidence type="ECO:0000313" key="1">
    <source>
        <dbReference type="EMBL" id="ERT56928.1"/>
    </source>
</evidence>
<evidence type="ECO:0008006" key="3">
    <source>
        <dbReference type="Google" id="ProtNLM"/>
    </source>
</evidence>
<sequence length="197" mass="22557">MKSHFFAILGRMKFIRRWSLMRNTEEENIQEHTLQTAMIAYHLCLLRNTYFGGKTDPARAAVLAMYHDVAEVFTGDMPTPVKYFNPLMRRTYGEVERLAQERLLQTLPVELQAAYEPLICRAEDDALWPLVKAADTLSAYVKCLREKNAGNREFNAAYVTIGEKLQSLKMPEVDLFLRDYAPSFLLSVDEINGGNDA</sequence>
<dbReference type="eggNOG" id="COG1896">
    <property type="taxonomic scope" value="Bacteria"/>
</dbReference>
<dbReference type="RefSeq" id="WP_023054531.1">
    <property type="nucleotide sequence ID" value="NZ_AWXA01000054.1"/>
</dbReference>
<reference evidence="1 2" key="1">
    <citation type="submission" date="2013-09" db="EMBL/GenBank/DDBJ databases">
        <authorList>
            <person name="Durkin A.S."/>
            <person name="Haft D.R."/>
            <person name="McCorrison J."/>
            <person name="Torralba M."/>
            <person name="Gillis M."/>
            <person name="Haft D.H."/>
            <person name="Methe B."/>
            <person name="Sutton G."/>
            <person name="Nelson K.E."/>
        </authorList>
    </citation>
    <scope>NUCLEOTIDE SEQUENCE [LARGE SCALE GENOMIC DNA]</scope>
    <source>
        <strain evidence="1 2">BV3C16-1</strain>
    </source>
</reference>
<dbReference type="EMBL" id="AWXA01000054">
    <property type="protein sequence ID" value="ERT56928.1"/>
    <property type="molecule type" value="Genomic_DNA"/>
</dbReference>
<dbReference type="SUPFAM" id="SSF109604">
    <property type="entry name" value="HD-domain/PDEase-like"/>
    <property type="match status" value="1"/>
</dbReference>
<proteinExistence type="predicted"/>
<comment type="caution">
    <text evidence="1">The sequence shown here is derived from an EMBL/GenBank/DDBJ whole genome shotgun (WGS) entry which is preliminary data.</text>
</comment>